<sequence length="721" mass="76970">MKQVLIKDGGVIVDEVPAPEAGPKNILVQVEYSCISAGTEMAGVALSGMPLYRRALKQPENVKRVLDMMRDQGVKRTIDRVRGKLAAGSPTGYSAAGRVIAVGAEVEGFDVGDRVACAGAGIANHAEVIDVPVNLAVHIPEGLNTSVASTVTLGSIALQGVRRANPTLGETVVVVGLGILGQITAQLLQANGCRVIGVDLAADRVALAQKNGMQHGLDPQAEDYVAQVLRLTDGFGADAAIVTAATPSDEVISQAFQSCRRKGRVVLVGDVGLHLKRPDIYAKELDFLVSTSYGPGRYDPSYEEGGQDYPLPYVRWTENRNMQAYLELLAAGTINIDAMIGVSYPLEKAGEAYAGLASPDRKDLIVLLEYPPRGERESRKVVLRTAPAAKQGGIRVGLAGAGGFAQGMHLPNMVKLRKQYALQAVMSRTGANAKAVATQYEAAYATTDYEALLADEAIDLVMITTRHDLHGTMVLKALRAGKNVFVEKPLALTEAELAEIEQFYRGLPADGAPLLMTGFNRRFSPAMSAAKQALAGRTTPLIANYRMNAGFIPPDHWVQTAEGGGRNLGEACHIYDTFRALVGAPVSAVSAAAAQPKGKQWKRNDNFVVNLTYADGSLCTLTYTAFGAREHAKERMDVFADGKVIELDDYKAVRVAGTKKGSWSAASSQKGQFEELVELAEALKGARPWPISLEEQLETSRVALKVEQQIRASGGGETTTD</sequence>
<dbReference type="AlphaFoldDB" id="A0A081BDP9"/>
<keyword evidence="5" id="KW-0560">Oxidoreductase</keyword>
<evidence type="ECO:0000256" key="3">
    <source>
        <dbReference type="ARBA" id="ARBA00022723"/>
    </source>
</evidence>
<evidence type="ECO:0000256" key="5">
    <source>
        <dbReference type="ARBA" id="ARBA00023002"/>
    </source>
</evidence>
<comment type="cofactor">
    <cofactor evidence="1">
        <name>Zn(2+)</name>
        <dbReference type="ChEBI" id="CHEBI:29105"/>
    </cofactor>
</comment>
<evidence type="ECO:0000313" key="7">
    <source>
        <dbReference type="EMBL" id="GAK46167.1"/>
    </source>
</evidence>
<dbReference type="eggNOG" id="COG1063">
    <property type="taxonomic scope" value="Bacteria"/>
</dbReference>
<dbReference type="SUPFAM" id="SSF51735">
    <property type="entry name" value="NAD(P)-binding Rossmann-fold domains"/>
    <property type="match status" value="2"/>
</dbReference>
<organism evidence="7 8">
    <name type="scientific">Tepidicaulis marinus</name>
    <dbReference type="NCBI Taxonomy" id="1333998"/>
    <lineage>
        <taxon>Bacteria</taxon>
        <taxon>Pseudomonadati</taxon>
        <taxon>Pseudomonadota</taxon>
        <taxon>Alphaproteobacteria</taxon>
        <taxon>Hyphomicrobiales</taxon>
        <taxon>Parvibaculaceae</taxon>
        <taxon>Tepidicaulis</taxon>
    </lineage>
</organism>
<dbReference type="RefSeq" id="WP_045448457.1">
    <property type="nucleotide sequence ID" value="NZ_BBIO01000015.1"/>
</dbReference>
<dbReference type="InterPro" id="IPR020843">
    <property type="entry name" value="ER"/>
</dbReference>
<dbReference type="SMART" id="SM00829">
    <property type="entry name" value="PKS_ER"/>
    <property type="match status" value="1"/>
</dbReference>
<dbReference type="eggNOG" id="COG0673">
    <property type="taxonomic scope" value="Bacteria"/>
</dbReference>
<comment type="similarity">
    <text evidence="2">Belongs to the zinc-containing alcohol dehydrogenase family.</text>
</comment>
<feature type="domain" description="Enoyl reductase (ER)" evidence="6">
    <location>
        <begin position="10"/>
        <end position="367"/>
    </location>
</feature>
<dbReference type="InterPro" id="IPR013149">
    <property type="entry name" value="ADH-like_C"/>
</dbReference>
<dbReference type="SUPFAM" id="SSF50129">
    <property type="entry name" value="GroES-like"/>
    <property type="match status" value="1"/>
</dbReference>
<proteinExistence type="inferred from homology"/>
<dbReference type="GO" id="GO:0016491">
    <property type="term" value="F:oxidoreductase activity"/>
    <property type="evidence" value="ECO:0007669"/>
    <property type="project" value="UniProtKB-KW"/>
</dbReference>
<dbReference type="CDD" id="cd08255">
    <property type="entry name" value="2-desacetyl-2-hydroxyethyl_bacteriochlorophyllide_like"/>
    <property type="match status" value="1"/>
</dbReference>
<dbReference type="Pfam" id="PF01408">
    <property type="entry name" value="GFO_IDH_MocA"/>
    <property type="match status" value="1"/>
</dbReference>
<accession>A0A081BDP9</accession>
<dbReference type="PANTHER" id="PTHR43350">
    <property type="entry name" value="NAD-DEPENDENT ALCOHOL DEHYDROGENASE"/>
    <property type="match status" value="1"/>
</dbReference>
<evidence type="ECO:0000313" key="8">
    <source>
        <dbReference type="Proteomes" id="UP000028702"/>
    </source>
</evidence>
<dbReference type="GO" id="GO:0000166">
    <property type="term" value="F:nucleotide binding"/>
    <property type="evidence" value="ECO:0007669"/>
    <property type="project" value="InterPro"/>
</dbReference>
<dbReference type="SUPFAM" id="SSF55347">
    <property type="entry name" value="Glyceraldehyde-3-phosphate dehydrogenase-like, C-terminal domain"/>
    <property type="match status" value="1"/>
</dbReference>
<name>A0A081BDP9_9HYPH</name>
<reference evidence="7 8" key="1">
    <citation type="submission" date="2014-07" db="EMBL/GenBank/DDBJ databases">
        <title>Tepidicaulis marinum gen. nov., sp. nov., a novel marine bacterium denitrifying nitrate to nitrous oxide strictly under microaerobic conditions.</title>
        <authorList>
            <person name="Takeuchi M."/>
            <person name="Yamagishi T."/>
            <person name="Kamagata Y."/>
            <person name="Oshima K."/>
            <person name="Hattori M."/>
            <person name="Katayama T."/>
            <person name="Hanada S."/>
            <person name="Tamaki H."/>
            <person name="Marumo K."/>
            <person name="Maeda H."/>
            <person name="Nedachi M."/>
            <person name="Iwasaki W."/>
            <person name="Suwa Y."/>
            <person name="Sakata S."/>
        </authorList>
    </citation>
    <scope>NUCLEOTIDE SEQUENCE [LARGE SCALE GENOMIC DNA]</scope>
    <source>
        <strain evidence="7 8">MA2</strain>
    </source>
</reference>
<dbReference type="InterPro" id="IPR000683">
    <property type="entry name" value="Gfo/Idh/MocA-like_OxRdtase_N"/>
</dbReference>
<dbReference type="GO" id="GO:0046872">
    <property type="term" value="F:metal ion binding"/>
    <property type="evidence" value="ECO:0007669"/>
    <property type="project" value="UniProtKB-KW"/>
</dbReference>
<dbReference type="Pfam" id="PF00107">
    <property type="entry name" value="ADH_zinc_N"/>
    <property type="match status" value="1"/>
</dbReference>
<evidence type="ECO:0000256" key="4">
    <source>
        <dbReference type="ARBA" id="ARBA00022833"/>
    </source>
</evidence>
<dbReference type="InterPro" id="IPR011032">
    <property type="entry name" value="GroES-like_sf"/>
</dbReference>
<dbReference type="Gene3D" id="3.90.180.10">
    <property type="entry name" value="Medium-chain alcohol dehydrogenases, catalytic domain"/>
    <property type="match status" value="2"/>
</dbReference>
<keyword evidence="8" id="KW-1185">Reference proteome</keyword>
<gene>
    <name evidence="7" type="ORF">M2A_2666</name>
</gene>
<dbReference type="Gene3D" id="3.40.50.720">
    <property type="entry name" value="NAD(P)-binding Rossmann-like Domain"/>
    <property type="match status" value="2"/>
</dbReference>
<dbReference type="Gene3D" id="3.30.360.10">
    <property type="entry name" value="Dihydrodipicolinate Reductase, domain 2"/>
    <property type="match status" value="1"/>
</dbReference>
<evidence type="ECO:0000256" key="1">
    <source>
        <dbReference type="ARBA" id="ARBA00001947"/>
    </source>
</evidence>
<protein>
    <submittedName>
        <fullName evidence="7">Oxidoreductase domain-containing protein</fullName>
    </submittedName>
</protein>
<dbReference type="PANTHER" id="PTHR43350:SF19">
    <property type="entry name" value="D-GULOSIDE 3-DEHYDROGENASE"/>
    <property type="match status" value="1"/>
</dbReference>
<comment type="caution">
    <text evidence="7">The sequence shown here is derived from an EMBL/GenBank/DDBJ whole genome shotgun (WGS) entry which is preliminary data.</text>
</comment>
<dbReference type="STRING" id="1333998.M2A_2666"/>
<dbReference type="InterPro" id="IPR055170">
    <property type="entry name" value="GFO_IDH_MocA-like_dom"/>
</dbReference>
<dbReference type="EMBL" id="BBIO01000015">
    <property type="protein sequence ID" value="GAK46167.1"/>
    <property type="molecule type" value="Genomic_DNA"/>
</dbReference>
<dbReference type="InterPro" id="IPR036291">
    <property type="entry name" value="NAD(P)-bd_dom_sf"/>
</dbReference>
<evidence type="ECO:0000256" key="2">
    <source>
        <dbReference type="ARBA" id="ARBA00008072"/>
    </source>
</evidence>
<dbReference type="Proteomes" id="UP000028702">
    <property type="component" value="Unassembled WGS sequence"/>
</dbReference>
<dbReference type="Pfam" id="PF22725">
    <property type="entry name" value="GFO_IDH_MocA_C3"/>
    <property type="match status" value="1"/>
</dbReference>
<keyword evidence="3" id="KW-0479">Metal-binding</keyword>
<keyword evidence="4" id="KW-0862">Zinc</keyword>
<evidence type="ECO:0000259" key="6">
    <source>
        <dbReference type="SMART" id="SM00829"/>
    </source>
</evidence>